<name>A0A8J3K6D4_9ACTN</name>
<dbReference type="EMBL" id="BONG01000141">
    <property type="protein sequence ID" value="GIF94889.1"/>
    <property type="molecule type" value="Genomic_DNA"/>
</dbReference>
<evidence type="ECO:0000313" key="1">
    <source>
        <dbReference type="EMBL" id="GIF94889.1"/>
    </source>
</evidence>
<dbReference type="AlphaFoldDB" id="A0A8J3K6D4"/>
<protein>
    <submittedName>
        <fullName evidence="1">Uncharacterized protein</fullName>
    </submittedName>
</protein>
<dbReference type="Proteomes" id="UP000619293">
    <property type="component" value="Unassembled WGS sequence"/>
</dbReference>
<keyword evidence="2" id="KW-1185">Reference proteome</keyword>
<accession>A0A8J3K6D4</accession>
<organism evidence="1 2">
    <name type="scientific">Catellatospora chokoriensis</name>
    <dbReference type="NCBI Taxonomy" id="310353"/>
    <lineage>
        <taxon>Bacteria</taxon>
        <taxon>Bacillati</taxon>
        <taxon>Actinomycetota</taxon>
        <taxon>Actinomycetes</taxon>
        <taxon>Micromonosporales</taxon>
        <taxon>Micromonosporaceae</taxon>
        <taxon>Catellatospora</taxon>
    </lineage>
</organism>
<evidence type="ECO:0000313" key="2">
    <source>
        <dbReference type="Proteomes" id="UP000619293"/>
    </source>
</evidence>
<reference evidence="1 2" key="1">
    <citation type="submission" date="2021-01" db="EMBL/GenBank/DDBJ databases">
        <title>Whole genome shotgun sequence of Catellatospora chokoriensis NBRC 107358.</title>
        <authorList>
            <person name="Komaki H."/>
            <person name="Tamura T."/>
        </authorList>
    </citation>
    <scope>NUCLEOTIDE SEQUENCE [LARGE SCALE GENOMIC DNA]</scope>
    <source>
        <strain evidence="1 2">NBRC 107358</strain>
    </source>
</reference>
<proteinExistence type="predicted"/>
<sequence>MLSLFLLLIKLAVSRRPYWDAVALYAVHRARPKDLPRIVRELSRWRSQS</sequence>
<gene>
    <name evidence="1" type="ORF">Cch02nite_83330</name>
</gene>
<comment type="caution">
    <text evidence="1">The sequence shown here is derived from an EMBL/GenBank/DDBJ whole genome shotgun (WGS) entry which is preliminary data.</text>
</comment>